<accession>A0A1T4WZE7</accession>
<dbReference type="PANTHER" id="PTHR34297">
    <property type="entry name" value="HYPOTHETICAL CYTOSOLIC PROTEIN-RELATED"/>
    <property type="match status" value="1"/>
</dbReference>
<evidence type="ECO:0000313" key="3">
    <source>
        <dbReference type="Proteomes" id="UP000190105"/>
    </source>
</evidence>
<name>A0A1T4WZE7_9CLOT</name>
<dbReference type="OrthoDB" id="9793465at2"/>
<dbReference type="Proteomes" id="UP000190105">
    <property type="component" value="Unassembled WGS sequence"/>
</dbReference>
<evidence type="ECO:0000256" key="1">
    <source>
        <dbReference type="ARBA" id="ARBA00005721"/>
    </source>
</evidence>
<protein>
    <submittedName>
        <fullName evidence="2">Uncharacterized conserved protein YloU, alkaline shock protein (Asp23) family</fullName>
    </submittedName>
</protein>
<reference evidence="3" key="1">
    <citation type="submission" date="2017-02" db="EMBL/GenBank/DDBJ databases">
        <authorList>
            <person name="Varghese N."/>
            <person name="Submissions S."/>
        </authorList>
    </citation>
    <scope>NUCLEOTIDE SEQUENCE [LARGE SCALE GENOMIC DNA]</scope>
    <source>
        <strain evidence="3">USBA 833</strain>
    </source>
</reference>
<dbReference type="RefSeq" id="WP_078695771.1">
    <property type="nucleotide sequence ID" value="NZ_FUYH01000004.1"/>
</dbReference>
<dbReference type="Pfam" id="PF03780">
    <property type="entry name" value="Asp23"/>
    <property type="match status" value="1"/>
</dbReference>
<dbReference type="AlphaFoldDB" id="A0A1T4WZE7"/>
<proteinExistence type="inferred from homology"/>
<dbReference type="STRING" id="1147123.SAMN05443428_104141"/>
<evidence type="ECO:0000313" key="2">
    <source>
        <dbReference type="EMBL" id="SKA81971.1"/>
    </source>
</evidence>
<keyword evidence="3" id="KW-1185">Reference proteome</keyword>
<sequence>MDENTTMINEVGEVKIAPEVVNIIASLAATEVKGVAGMSGGFTDDIAEKFGMKSSNKGIKVQLGEEEVVIDLFLILEYGFRIPEVAWEVQQNVKKAVETMTGLKVVEVNIHVQGINILKEQKEEETVKKTK</sequence>
<dbReference type="InterPro" id="IPR005531">
    <property type="entry name" value="Asp23"/>
</dbReference>
<comment type="similarity">
    <text evidence="1">Belongs to the asp23 family.</text>
</comment>
<dbReference type="EMBL" id="FUYH01000004">
    <property type="protein sequence ID" value="SKA81971.1"/>
    <property type="molecule type" value="Genomic_DNA"/>
</dbReference>
<gene>
    <name evidence="2" type="ORF">SAMN05443428_104141</name>
</gene>
<organism evidence="2 3">
    <name type="scientific">Caloramator quimbayensis</name>
    <dbReference type="NCBI Taxonomy" id="1147123"/>
    <lineage>
        <taxon>Bacteria</taxon>
        <taxon>Bacillati</taxon>
        <taxon>Bacillota</taxon>
        <taxon>Clostridia</taxon>
        <taxon>Eubacteriales</taxon>
        <taxon>Clostridiaceae</taxon>
        <taxon>Caloramator</taxon>
    </lineage>
</organism>